<organism evidence="1 2">
    <name type="scientific">Gallibacterium genomosp. 3</name>
    <dbReference type="NCBI Taxonomy" id="505345"/>
    <lineage>
        <taxon>Bacteria</taxon>
        <taxon>Pseudomonadati</taxon>
        <taxon>Pseudomonadota</taxon>
        <taxon>Gammaproteobacteria</taxon>
        <taxon>Pasteurellales</taxon>
        <taxon>Pasteurellaceae</taxon>
        <taxon>Gallibacterium</taxon>
    </lineage>
</organism>
<dbReference type="STRING" id="505345.QV06_01140"/>
<name>A0A1A7PUP0_9PAST</name>
<protein>
    <submittedName>
        <fullName evidence="1">Uncharacterized protein</fullName>
    </submittedName>
</protein>
<accession>A0A1A7PUP0</accession>
<dbReference type="RefSeq" id="WP_065236572.1">
    <property type="nucleotide sequence ID" value="NZ_JTJR01000005.1"/>
</dbReference>
<dbReference type="EMBL" id="JTJR01000005">
    <property type="protein sequence ID" value="OBX05764.1"/>
    <property type="molecule type" value="Genomic_DNA"/>
</dbReference>
<gene>
    <name evidence="1" type="ORF">QV06_01140</name>
</gene>
<dbReference type="Proteomes" id="UP000092626">
    <property type="component" value="Unassembled WGS sequence"/>
</dbReference>
<comment type="caution">
    <text evidence="1">The sequence shown here is derived from an EMBL/GenBank/DDBJ whole genome shotgun (WGS) entry which is preliminary data.</text>
</comment>
<reference evidence="1 2" key="1">
    <citation type="submission" date="2014-11" db="EMBL/GenBank/DDBJ databases">
        <title>Pan-genome of Gallibacterium spp.</title>
        <authorList>
            <person name="Kudirkiene E."/>
            <person name="Bojesen A.M."/>
        </authorList>
    </citation>
    <scope>NUCLEOTIDE SEQUENCE [LARGE SCALE GENOMIC DNA]</scope>
    <source>
        <strain evidence="1 2">59/S3/89</strain>
    </source>
</reference>
<evidence type="ECO:0000313" key="1">
    <source>
        <dbReference type="EMBL" id="OBX05764.1"/>
    </source>
</evidence>
<dbReference type="PATRIC" id="fig|505345.6.peg.235"/>
<sequence length="660" mass="73049">MAKLPNFSSQFIAMSGGVDLATPPIAKASSDAIMALNVQPLFAGGFARIEGYECLDGKIVPSEMKYYHIVFQDLPPENLVGIEFDLGGKPAKVIEVIEHTVTVISQPNVTVFTKQSITIGDFSSVITFITSSIGDVTKHRTYLAKAFQFGVELTQPVSGVNALRGVVELNDKLIAFRDSEDYCNAFICDEVTGWAPVPKTYIITVSISNHPEYLIDNVKFTVNGQEYIALSVNVATDNQTAVIISHTPFTNEQQITINGVIIGKVTNCDEVNLTKGGVFEVIYHNFYGGVDTQYAYACNGHEVIEIRQDGSIIPISINAKYPQHITSHKNHLFVSFKGGQVGHSLVGYPTKWSVLLGAEQFGLGDEITALSSTAGGVLLICCENKIAALYGSTSDDWALKDLSKVGIQSGTLRTVFMPIGISTSGITRIDQTEQFGDFKLSELDASRKLGFNPLDNKISFSSTQSNRNQIRFYSSIGSHICIMLLPDGSTRSTYFNYPDKLIGVWQSNQHTYLAFNDGKVYRQNENCYSFAGKPIEWLIKMAFNHCGSPTTIKSWHSAELQATTQGEAKLKYRYDLDYNATYHATQLNKDISIFGGGGRWNDAFWNNFLWSAEDYSTPTFQLNGYSRNISLSFSGNEMYAPNFELTGLILNYITRRLYRV</sequence>
<evidence type="ECO:0000313" key="2">
    <source>
        <dbReference type="Proteomes" id="UP000092626"/>
    </source>
</evidence>
<dbReference type="AlphaFoldDB" id="A0A1A7PUP0"/>
<proteinExistence type="predicted"/>